<dbReference type="Proteomes" id="UP000324222">
    <property type="component" value="Unassembled WGS sequence"/>
</dbReference>
<feature type="compositionally biased region" description="Pro residues" evidence="1">
    <location>
        <begin position="49"/>
        <end position="58"/>
    </location>
</feature>
<comment type="caution">
    <text evidence="2">The sequence shown here is derived from an EMBL/GenBank/DDBJ whole genome shotgun (WGS) entry which is preliminary data.</text>
</comment>
<evidence type="ECO:0000256" key="1">
    <source>
        <dbReference type="SAM" id="MobiDB-lite"/>
    </source>
</evidence>
<sequence length="251" mass="27314">MSVPMPAYARSTHPTVDEFEDDMDAVALDLSQFELRAPPRRSSRHWSPSPSPSPPPLPSSQGGKRQPLPMNWLLRPEGAPNGQPPPPPPSQAYSSAMERQFTRESFAAPPSDYPAPPPTNFHPHPQRGYSLPPPRNYSPPPPSDYFPHPQRGSKDTATLLIPHVRTPGQSRGGKGRVGQAGRGVEGDSEGSLLSLSDHIDRLGSQLRKRVEMREVALWQSRGQPCMIPIAGGFAPGKILHVTGTFTPAANR</sequence>
<reference evidence="2 3" key="1">
    <citation type="submission" date="2019-05" db="EMBL/GenBank/DDBJ databases">
        <title>Another draft genome of Portunus trituberculatus and its Hox gene families provides insights of decapod evolution.</title>
        <authorList>
            <person name="Jeong J.-H."/>
            <person name="Song I."/>
            <person name="Kim S."/>
            <person name="Choi T."/>
            <person name="Kim D."/>
            <person name="Ryu S."/>
            <person name="Kim W."/>
        </authorList>
    </citation>
    <scope>NUCLEOTIDE SEQUENCE [LARGE SCALE GENOMIC DNA]</scope>
    <source>
        <tissue evidence="2">Muscle</tissue>
    </source>
</reference>
<feature type="region of interest" description="Disordered" evidence="1">
    <location>
        <begin position="32"/>
        <end position="191"/>
    </location>
</feature>
<proteinExistence type="predicted"/>
<protein>
    <submittedName>
        <fullName evidence="2">Uncharacterized protein</fullName>
    </submittedName>
</protein>
<keyword evidence="3" id="KW-1185">Reference proteome</keyword>
<feature type="compositionally biased region" description="Pro residues" evidence="1">
    <location>
        <begin position="131"/>
        <end position="144"/>
    </location>
</feature>
<feature type="compositionally biased region" description="Pro residues" evidence="1">
    <location>
        <begin position="111"/>
        <end position="120"/>
    </location>
</feature>
<accession>A0A5B7EE90</accession>
<feature type="compositionally biased region" description="Gly residues" evidence="1">
    <location>
        <begin position="170"/>
        <end position="183"/>
    </location>
</feature>
<dbReference type="AlphaFoldDB" id="A0A5B7EE90"/>
<dbReference type="EMBL" id="VSRR010002454">
    <property type="protein sequence ID" value="MPC31526.1"/>
    <property type="molecule type" value="Genomic_DNA"/>
</dbReference>
<gene>
    <name evidence="2" type="ORF">E2C01_024819</name>
</gene>
<name>A0A5B7EE90_PORTR</name>
<evidence type="ECO:0000313" key="2">
    <source>
        <dbReference type="EMBL" id="MPC31526.1"/>
    </source>
</evidence>
<organism evidence="2 3">
    <name type="scientific">Portunus trituberculatus</name>
    <name type="common">Swimming crab</name>
    <name type="synonym">Neptunus trituberculatus</name>
    <dbReference type="NCBI Taxonomy" id="210409"/>
    <lineage>
        <taxon>Eukaryota</taxon>
        <taxon>Metazoa</taxon>
        <taxon>Ecdysozoa</taxon>
        <taxon>Arthropoda</taxon>
        <taxon>Crustacea</taxon>
        <taxon>Multicrustacea</taxon>
        <taxon>Malacostraca</taxon>
        <taxon>Eumalacostraca</taxon>
        <taxon>Eucarida</taxon>
        <taxon>Decapoda</taxon>
        <taxon>Pleocyemata</taxon>
        <taxon>Brachyura</taxon>
        <taxon>Eubrachyura</taxon>
        <taxon>Portunoidea</taxon>
        <taxon>Portunidae</taxon>
        <taxon>Portuninae</taxon>
        <taxon>Portunus</taxon>
    </lineage>
</organism>
<evidence type="ECO:0000313" key="3">
    <source>
        <dbReference type="Proteomes" id="UP000324222"/>
    </source>
</evidence>